<gene>
    <name evidence="1" type="ORF">DSO57_1028231</name>
</gene>
<dbReference type="EMBL" id="QTSX02003018">
    <property type="protein sequence ID" value="KAJ9072372.1"/>
    <property type="molecule type" value="Genomic_DNA"/>
</dbReference>
<dbReference type="Proteomes" id="UP001165960">
    <property type="component" value="Unassembled WGS sequence"/>
</dbReference>
<reference evidence="1" key="1">
    <citation type="submission" date="2022-04" db="EMBL/GenBank/DDBJ databases">
        <title>Genome of the entomopathogenic fungus Entomophthora muscae.</title>
        <authorList>
            <person name="Elya C."/>
            <person name="Lovett B.R."/>
            <person name="Lee E."/>
            <person name="Macias A.M."/>
            <person name="Hajek A.E."/>
            <person name="De Bivort B.L."/>
            <person name="Kasson M.T."/>
            <person name="De Fine Licht H.H."/>
            <person name="Stajich J.E."/>
        </authorList>
    </citation>
    <scope>NUCLEOTIDE SEQUENCE</scope>
    <source>
        <strain evidence="1">Berkeley</strain>
    </source>
</reference>
<organism evidence="1 2">
    <name type="scientific">Entomophthora muscae</name>
    <dbReference type="NCBI Taxonomy" id="34485"/>
    <lineage>
        <taxon>Eukaryota</taxon>
        <taxon>Fungi</taxon>
        <taxon>Fungi incertae sedis</taxon>
        <taxon>Zoopagomycota</taxon>
        <taxon>Entomophthoromycotina</taxon>
        <taxon>Entomophthoromycetes</taxon>
        <taxon>Entomophthorales</taxon>
        <taxon>Entomophthoraceae</taxon>
        <taxon>Entomophthora</taxon>
    </lineage>
</organism>
<evidence type="ECO:0000313" key="2">
    <source>
        <dbReference type="Proteomes" id="UP001165960"/>
    </source>
</evidence>
<keyword evidence="2" id="KW-1185">Reference proteome</keyword>
<evidence type="ECO:0000313" key="1">
    <source>
        <dbReference type="EMBL" id="KAJ9072372.1"/>
    </source>
</evidence>
<comment type="caution">
    <text evidence="1">The sequence shown here is derived from an EMBL/GenBank/DDBJ whole genome shotgun (WGS) entry which is preliminary data.</text>
</comment>
<proteinExistence type="predicted"/>
<protein>
    <submittedName>
        <fullName evidence="1">Uncharacterized protein</fullName>
    </submittedName>
</protein>
<accession>A0ACC2TCW6</accession>
<name>A0ACC2TCW6_9FUNG</name>
<sequence length="183" mass="20419">MVQPTVQNDVFPEKRETDIKQCVWTKLKETVICCSAFLSSKSDHADTPANIPVSCNIASLPPSSTMQTRTTAMNDSQRTTLNSKGTSEESKRRRESSKVLPQNKGFVSYRDIIAEYKLSKRPIGSGTFAVVYKGVSTKDGKDYALKFIDKKVLDSKYFNIDLLVIITGLINLHIAPFKVNSHL</sequence>